<accession>A0A0L6CNH8</accession>
<gene>
    <name evidence="3" type="ORF">VV01_09410</name>
</gene>
<dbReference type="EMBL" id="LAIR01000002">
    <property type="protein sequence ID" value="KNX39341.1"/>
    <property type="molecule type" value="Genomic_DNA"/>
</dbReference>
<reference evidence="4" key="1">
    <citation type="submission" date="2015-03" db="EMBL/GenBank/DDBJ databases">
        <title>Luteipulveratus halotolerans sp. nov., a novel actinobacterium (Dermacoccaceae) from Sarawak, Malaysia.</title>
        <authorList>
            <person name="Juboi H."/>
            <person name="Basik A."/>
            <person name="Shamsul S.S."/>
            <person name="Arnold P."/>
            <person name="Schmitt E.K."/>
            <person name="Sanglier J.-J."/>
            <person name="Yeo T."/>
        </authorList>
    </citation>
    <scope>NUCLEOTIDE SEQUENCE [LARGE SCALE GENOMIC DNA]</scope>
    <source>
        <strain evidence="4">C296001</strain>
    </source>
</reference>
<dbReference type="AlphaFoldDB" id="A0A0L6CNH8"/>
<dbReference type="Pfam" id="PF22513">
    <property type="entry name" value="FitA-like_RHH"/>
    <property type="match status" value="1"/>
</dbReference>
<dbReference type="InterPro" id="IPR013321">
    <property type="entry name" value="Arc_rbn_hlx_hlx"/>
</dbReference>
<feature type="domain" description="Antitoxin FitA-like ribbon-helix-helix" evidence="2">
    <location>
        <begin position="2"/>
        <end position="38"/>
    </location>
</feature>
<evidence type="ECO:0000313" key="4">
    <source>
        <dbReference type="Proteomes" id="UP000037397"/>
    </source>
</evidence>
<dbReference type="RefSeq" id="WP_071606541.1">
    <property type="nucleotide sequence ID" value="NZ_LAIR01000002.1"/>
</dbReference>
<dbReference type="SUPFAM" id="SSF47598">
    <property type="entry name" value="Ribbon-helix-helix"/>
    <property type="match status" value="1"/>
</dbReference>
<organism evidence="3 4">
    <name type="scientific">Luteipulveratus halotolerans</name>
    <dbReference type="NCBI Taxonomy" id="1631356"/>
    <lineage>
        <taxon>Bacteria</taxon>
        <taxon>Bacillati</taxon>
        <taxon>Actinomycetota</taxon>
        <taxon>Actinomycetes</taxon>
        <taxon>Micrococcales</taxon>
        <taxon>Dermacoccaceae</taxon>
        <taxon>Luteipulveratus</taxon>
    </lineage>
</organism>
<dbReference type="InterPro" id="IPR053853">
    <property type="entry name" value="FitA-like_RHH"/>
</dbReference>
<dbReference type="STRING" id="1631356.VV01_09410"/>
<evidence type="ECO:0000259" key="2">
    <source>
        <dbReference type="Pfam" id="PF22513"/>
    </source>
</evidence>
<feature type="region of interest" description="Disordered" evidence="1">
    <location>
        <begin position="63"/>
        <end position="84"/>
    </location>
</feature>
<dbReference type="Proteomes" id="UP000037397">
    <property type="component" value="Unassembled WGS sequence"/>
</dbReference>
<dbReference type="InterPro" id="IPR010985">
    <property type="entry name" value="Ribbon_hlx_hlx"/>
</dbReference>
<sequence>MATITVRDLDDGVRDRLKVRAAEHGRSMEAEVRQILTDKFADAAPGRTLGAISREFRAATGGFDLRSRPEGSSVRGVADFSDDA</sequence>
<comment type="caution">
    <text evidence="3">The sequence shown here is derived from an EMBL/GenBank/DDBJ whole genome shotgun (WGS) entry which is preliminary data.</text>
</comment>
<evidence type="ECO:0000313" key="3">
    <source>
        <dbReference type="EMBL" id="KNX39341.1"/>
    </source>
</evidence>
<protein>
    <recommendedName>
        <fullName evidence="2">Antitoxin FitA-like ribbon-helix-helix domain-containing protein</fullName>
    </recommendedName>
</protein>
<keyword evidence="4" id="KW-1185">Reference proteome</keyword>
<evidence type="ECO:0000256" key="1">
    <source>
        <dbReference type="SAM" id="MobiDB-lite"/>
    </source>
</evidence>
<dbReference type="Gene3D" id="1.10.1220.10">
    <property type="entry name" value="Met repressor-like"/>
    <property type="match status" value="1"/>
</dbReference>
<dbReference type="OrthoDB" id="2389872at2"/>
<proteinExistence type="predicted"/>
<name>A0A0L6CNH8_9MICO</name>
<dbReference type="GO" id="GO:0006355">
    <property type="term" value="P:regulation of DNA-templated transcription"/>
    <property type="evidence" value="ECO:0007669"/>
    <property type="project" value="InterPro"/>
</dbReference>